<feature type="transmembrane region" description="Helical" evidence="1">
    <location>
        <begin position="12"/>
        <end position="37"/>
    </location>
</feature>
<evidence type="ECO:0000313" key="3">
    <source>
        <dbReference type="Proteomes" id="UP000557193"/>
    </source>
</evidence>
<evidence type="ECO:0000313" key="2">
    <source>
        <dbReference type="EMBL" id="MBB6342777.1"/>
    </source>
</evidence>
<reference evidence="2 3" key="1">
    <citation type="submission" date="2020-08" db="EMBL/GenBank/DDBJ databases">
        <title>Functional genomics of gut bacteria from endangered species of beetles.</title>
        <authorList>
            <person name="Carlos-Shanley C."/>
        </authorList>
    </citation>
    <scope>NUCLEOTIDE SEQUENCE [LARGE SCALE GENOMIC DNA]</scope>
    <source>
        <strain evidence="2 3">S00202</strain>
    </source>
</reference>
<dbReference type="RefSeq" id="WP_184684530.1">
    <property type="nucleotide sequence ID" value="NZ_JACHLL010000005.1"/>
</dbReference>
<proteinExistence type="predicted"/>
<comment type="caution">
    <text evidence="2">The sequence shown here is derived from an EMBL/GenBank/DDBJ whole genome shotgun (WGS) entry which is preliminary data.</text>
</comment>
<name>A0A7X0BTU5_9PSED</name>
<keyword evidence="1" id="KW-0812">Transmembrane</keyword>
<keyword evidence="1" id="KW-1133">Transmembrane helix</keyword>
<protein>
    <recommendedName>
        <fullName evidence="4">DUF4149 domain-containing protein</fullName>
    </recommendedName>
</protein>
<sequence>MPSSLYPLRWVLILLIAFQVFWLASDLFGSLFNLPLYELIPDAAWSALRLGSNCLELVFYVMLLGLLGKLAFKPEA</sequence>
<dbReference type="AlphaFoldDB" id="A0A7X0BTU5"/>
<evidence type="ECO:0008006" key="4">
    <source>
        <dbReference type="Google" id="ProtNLM"/>
    </source>
</evidence>
<keyword evidence="1" id="KW-0472">Membrane</keyword>
<dbReference type="EMBL" id="JACHLL010000005">
    <property type="protein sequence ID" value="MBB6342777.1"/>
    <property type="molecule type" value="Genomic_DNA"/>
</dbReference>
<evidence type="ECO:0000256" key="1">
    <source>
        <dbReference type="SAM" id="Phobius"/>
    </source>
</evidence>
<accession>A0A7X0BTU5</accession>
<organism evidence="2 3">
    <name type="scientific">Pseudomonas fluvialis</name>
    <dbReference type="NCBI Taxonomy" id="1793966"/>
    <lineage>
        <taxon>Bacteria</taxon>
        <taxon>Pseudomonadati</taxon>
        <taxon>Pseudomonadota</taxon>
        <taxon>Gammaproteobacteria</taxon>
        <taxon>Pseudomonadales</taxon>
        <taxon>Pseudomonadaceae</taxon>
        <taxon>Pseudomonas</taxon>
    </lineage>
</organism>
<gene>
    <name evidence="2" type="ORF">HNP49_002959</name>
</gene>
<dbReference type="Proteomes" id="UP000557193">
    <property type="component" value="Unassembled WGS sequence"/>
</dbReference>
<keyword evidence="3" id="KW-1185">Reference proteome</keyword>